<dbReference type="SUPFAM" id="SSF52540">
    <property type="entry name" value="P-loop containing nucleoside triphosphate hydrolases"/>
    <property type="match status" value="1"/>
</dbReference>
<comment type="subcellular location">
    <subcellularLocation>
        <location evidence="1">Cell membrane</location>
    </subcellularLocation>
</comment>
<dbReference type="InterPro" id="IPR014710">
    <property type="entry name" value="RmlC-like_jellyroll"/>
</dbReference>
<dbReference type="InterPro" id="IPR052378">
    <property type="entry name" value="NosR_regulator"/>
</dbReference>
<evidence type="ECO:0000256" key="1">
    <source>
        <dbReference type="ARBA" id="ARBA00004236"/>
    </source>
</evidence>
<sequence>MQSAEVQWLQQLPAFSNLPAVALRSLVNAASPDAAAEGSCIVSKGSKAEALLILRAGTAETLDAAGGIIILPAGSLFGLEGLLMNKPCRRTVTAASNATVWRISYADFTHLTAKYPDLSLSLYKLLSQELDAVSDTLEGEELRRTVLQPYLVSSPRRGIIGNSKYAVRLRTQVVAASHDADRKPVMIFGEPGLQKDNVAALIHFGSADYRKPMIRVDCQRLSSSGAELFGRGSKKGLLHSLQDGTLLLNNVQLAPPAVIAQLPTLLATGEYRTAPSTKPSAGSAGSGTQHSADSLGRAAGDAKSDQADREGRALLSKARILMVAERQLPALEGVAANIINIKVPPLRVRPSDVPPLLQFFLREASRRVGGGKRLSLTPAALRHLESYSYPDNIQELSEMVQRAVVQNANVQTQLAENVFWFATQPKDRFRIDLFANFKQLKQFARSALWPETINFRFTLYVYPLLVALLLFGPQDREHNFGLNGFWAYWWPLSFIVYPFLGRIWCSVCPFMIYGEVVQRWRLSQGAKLLKWPNTLSEKWGPWFLFGLFAAILVWEEVGDLPHSAALSGCLLLLITAGAMICSWFFERRYWCRFLCPIGGMNGLFAKLSMTELRASQGVCSSNCTTYHCYKGGPAEPPEGLETNGCPIHSHPAQLTDNRNCVLCMECVKACPHNSVKLRLRLPGVDLWTSHKPMAAELALMFMLLGAVYLHWLPQLAVYLHWLPQLAGQFGVDEASVQGQLPHIAASALVMFVPGALAWGAHVAAPPLASLAGAPDSRPAKPFLELGYGYLPLVWGATLSHYLFPLLSEAGRILPVAAATVGLEQQGLKLPILVAHPAVIDFLQGSCLVTGAALSLLLTRKIAARPWVTIIPQSLLVVALTAELWRLII</sequence>
<keyword evidence="2" id="KW-1003">Cell membrane</keyword>
<dbReference type="InterPro" id="IPR002078">
    <property type="entry name" value="Sigma_54_int"/>
</dbReference>
<proteinExistence type="predicted"/>
<keyword evidence="5 7" id="KW-0472">Membrane</keyword>
<dbReference type="Gene3D" id="1.10.8.60">
    <property type="match status" value="1"/>
</dbReference>
<accession>A0AAW1P0D6</accession>
<dbReference type="AlphaFoldDB" id="A0AAW1P0D6"/>
<dbReference type="Pfam" id="PF25601">
    <property type="entry name" value="AAA_lid_14"/>
    <property type="match status" value="1"/>
</dbReference>
<feature type="transmembrane region" description="Helical" evidence="7">
    <location>
        <begin position="453"/>
        <end position="472"/>
    </location>
</feature>
<protein>
    <recommendedName>
        <fullName evidence="13">Cyclic nucleotide-binding protein</fullName>
    </recommendedName>
</protein>
<dbReference type="SUPFAM" id="SSF51206">
    <property type="entry name" value="cAMP-binding domain-like"/>
    <property type="match status" value="1"/>
</dbReference>
<evidence type="ECO:0000256" key="3">
    <source>
        <dbReference type="ARBA" id="ARBA00022741"/>
    </source>
</evidence>
<dbReference type="InterPro" id="IPR000595">
    <property type="entry name" value="cNMP-bd_dom"/>
</dbReference>
<dbReference type="GO" id="GO:0006355">
    <property type="term" value="P:regulation of DNA-templated transcription"/>
    <property type="evidence" value="ECO:0007669"/>
    <property type="project" value="InterPro"/>
</dbReference>
<dbReference type="Pfam" id="PF12801">
    <property type="entry name" value="Fer4_5"/>
    <property type="match status" value="2"/>
</dbReference>
<keyword evidence="7" id="KW-0812">Transmembrane</keyword>
<dbReference type="SMART" id="SM00100">
    <property type="entry name" value="cNMP"/>
    <property type="match status" value="1"/>
</dbReference>
<dbReference type="InterPro" id="IPR058031">
    <property type="entry name" value="AAA_lid_NorR"/>
</dbReference>
<feature type="domain" description="Cyclic nucleotide-binding" evidence="8">
    <location>
        <begin position="14"/>
        <end position="129"/>
    </location>
</feature>
<evidence type="ECO:0008006" key="13">
    <source>
        <dbReference type="Google" id="ProtNLM"/>
    </source>
</evidence>
<dbReference type="SUPFAM" id="SSF54862">
    <property type="entry name" value="4Fe-4S ferredoxins"/>
    <property type="match status" value="1"/>
</dbReference>
<feature type="transmembrane region" description="Helical" evidence="7">
    <location>
        <begin position="697"/>
        <end position="722"/>
    </location>
</feature>
<dbReference type="GO" id="GO:0005524">
    <property type="term" value="F:ATP binding"/>
    <property type="evidence" value="ECO:0007669"/>
    <property type="project" value="InterPro"/>
</dbReference>
<dbReference type="InterPro" id="IPR027417">
    <property type="entry name" value="P-loop_NTPase"/>
</dbReference>
<dbReference type="Gene3D" id="3.40.50.300">
    <property type="entry name" value="P-loop containing nucleotide triphosphate hydrolases"/>
    <property type="match status" value="1"/>
</dbReference>
<dbReference type="InterPro" id="IPR018490">
    <property type="entry name" value="cNMP-bd_dom_sf"/>
</dbReference>
<dbReference type="InterPro" id="IPR017900">
    <property type="entry name" value="4Fe4S_Fe_S_CS"/>
</dbReference>
<keyword evidence="3" id="KW-0547">Nucleotide-binding</keyword>
<evidence type="ECO:0000313" key="12">
    <source>
        <dbReference type="Proteomes" id="UP001489004"/>
    </source>
</evidence>
<keyword evidence="4" id="KW-0067">ATP-binding</keyword>
<dbReference type="PROSITE" id="PS00198">
    <property type="entry name" value="4FE4S_FER_1"/>
    <property type="match status" value="1"/>
</dbReference>
<evidence type="ECO:0000256" key="6">
    <source>
        <dbReference type="SAM" id="MobiDB-lite"/>
    </source>
</evidence>
<dbReference type="PROSITE" id="PS50042">
    <property type="entry name" value="CNMP_BINDING_3"/>
    <property type="match status" value="1"/>
</dbReference>
<dbReference type="Proteomes" id="UP001489004">
    <property type="component" value="Unassembled WGS sequence"/>
</dbReference>
<comment type="caution">
    <text evidence="11">The sequence shown here is derived from an EMBL/GenBank/DDBJ whole genome shotgun (WGS) entry which is preliminary data.</text>
</comment>
<evidence type="ECO:0000259" key="9">
    <source>
        <dbReference type="PROSITE" id="PS50045"/>
    </source>
</evidence>
<dbReference type="CDD" id="cd00038">
    <property type="entry name" value="CAP_ED"/>
    <property type="match status" value="1"/>
</dbReference>
<dbReference type="InterPro" id="IPR017896">
    <property type="entry name" value="4Fe4S_Fe-S-bd"/>
</dbReference>
<dbReference type="Pfam" id="PF00027">
    <property type="entry name" value="cNMP_binding"/>
    <property type="match status" value="1"/>
</dbReference>
<evidence type="ECO:0000256" key="7">
    <source>
        <dbReference type="SAM" id="Phobius"/>
    </source>
</evidence>
<feature type="domain" description="Sigma-54 factor interaction" evidence="9">
    <location>
        <begin position="159"/>
        <end position="405"/>
    </location>
</feature>
<feature type="region of interest" description="Disordered" evidence="6">
    <location>
        <begin position="273"/>
        <end position="308"/>
    </location>
</feature>
<dbReference type="Gene3D" id="2.60.120.10">
    <property type="entry name" value="Jelly Rolls"/>
    <property type="match status" value="1"/>
</dbReference>
<gene>
    <name evidence="11" type="ORF">WJX72_000197</name>
</gene>
<evidence type="ECO:0000256" key="2">
    <source>
        <dbReference type="ARBA" id="ARBA00022475"/>
    </source>
</evidence>
<evidence type="ECO:0000259" key="8">
    <source>
        <dbReference type="PROSITE" id="PS50042"/>
    </source>
</evidence>
<dbReference type="PROSITE" id="PS51379">
    <property type="entry name" value="4FE4S_FER_2"/>
    <property type="match status" value="1"/>
</dbReference>
<feature type="transmembrane region" description="Helical" evidence="7">
    <location>
        <begin position="560"/>
        <end position="585"/>
    </location>
</feature>
<name>A0AAW1P0D6_9CHLO</name>
<evidence type="ECO:0000256" key="4">
    <source>
        <dbReference type="ARBA" id="ARBA00022840"/>
    </source>
</evidence>
<keyword evidence="7" id="KW-1133">Transmembrane helix</keyword>
<evidence type="ECO:0000256" key="5">
    <source>
        <dbReference type="ARBA" id="ARBA00023136"/>
    </source>
</evidence>
<dbReference type="PROSITE" id="PS50045">
    <property type="entry name" value="SIGMA54_INTERACT_4"/>
    <property type="match status" value="1"/>
</dbReference>
<evidence type="ECO:0000259" key="10">
    <source>
        <dbReference type="PROSITE" id="PS51379"/>
    </source>
</evidence>
<dbReference type="PANTHER" id="PTHR30224:SF4">
    <property type="entry name" value="ELECTRON TRANSPORT PROTEIN YCCM-RELATED"/>
    <property type="match status" value="1"/>
</dbReference>
<keyword evidence="12" id="KW-1185">Reference proteome</keyword>
<organism evidence="11 12">
    <name type="scientific">[Myrmecia] bisecta</name>
    <dbReference type="NCBI Taxonomy" id="41462"/>
    <lineage>
        <taxon>Eukaryota</taxon>
        <taxon>Viridiplantae</taxon>
        <taxon>Chlorophyta</taxon>
        <taxon>core chlorophytes</taxon>
        <taxon>Trebouxiophyceae</taxon>
        <taxon>Trebouxiales</taxon>
        <taxon>Trebouxiaceae</taxon>
        <taxon>Myrmecia</taxon>
    </lineage>
</organism>
<dbReference type="PANTHER" id="PTHR30224">
    <property type="entry name" value="ELECTRON TRANSPORT PROTEIN"/>
    <property type="match status" value="1"/>
</dbReference>
<dbReference type="GO" id="GO:0005886">
    <property type="term" value="C:plasma membrane"/>
    <property type="evidence" value="ECO:0007669"/>
    <property type="project" value="UniProtKB-SubCell"/>
</dbReference>
<reference evidence="11 12" key="1">
    <citation type="journal article" date="2024" name="Nat. Commun.">
        <title>Phylogenomics reveals the evolutionary origins of lichenization in chlorophyte algae.</title>
        <authorList>
            <person name="Puginier C."/>
            <person name="Libourel C."/>
            <person name="Otte J."/>
            <person name="Skaloud P."/>
            <person name="Haon M."/>
            <person name="Grisel S."/>
            <person name="Petersen M."/>
            <person name="Berrin J.G."/>
            <person name="Delaux P.M."/>
            <person name="Dal Grande F."/>
            <person name="Keller J."/>
        </authorList>
    </citation>
    <scope>NUCLEOTIDE SEQUENCE [LARGE SCALE GENOMIC DNA]</scope>
    <source>
        <strain evidence="11 12">SAG 2043</strain>
    </source>
</reference>
<dbReference type="Pfam" id="PF00158">
    <property type="entry name" value="Sigma54_activat"/>
    <property type="match status" value="1"/>
</dbReference>
<feature type="domain" description="4Fe-4S ferredoxin-type" evidence="10">
    <location>
        <begin position="651"/>
        <end position="680"/>
    </location>
</feature>
<evidence type="ECO:0000313" key="11">
    <source>
        <dbReference type="EMBL" id="KAK9803256.1"/>
    </source>
</evidence>
<dbReference type="EMBL" id="JALJOR010000022">
    <property type="protein sequence ID" value="KAK9803256.1"/>
    <property type="molecule type" value="Genomic_DNA"/>
</dbReference>